<evidence type="ECO:0000256" key="1">
    <source>
        <dbReference type="SAM" id="MobiDB-lite"/>
    </source>
</evidence>
<dbReference type="EMBL" id="BPQH01000012">
    <property type="protein sequence ID" value="GJD51153.1"/>
    <property type="molecule type" value="Genomic_DNA"/>
</dbReference>
<reference evidence="2" key="2">
    <citation type="submission" date="2021-08" db="EMBL/GenBank/DDBJ databases">
        <authorList>
            <person name="Tani A."/>
            <person name="Ola A."/>
            <person name="Ogura Y."/>
            <person name="Katsura K."/>
            <person name="Hayashi T."/>
        </authorList>
    </citation>
    <scope>NUCLEOTIDE SEQUENCE</scope>
    <source>
        <strain evidence="2">KCTC 52305</strain>
    </source>
</reference>
<reference evidence="2" key="1">
    <citation type="journal article" date="2021" name="Front. Microbiol.">
        <title>Comprehensive Comparative Genomics and Phenotyping of Methylobacterium Species.</title>
        <authorList>
            <person name="Alessa O."/>
            <person name="Ogura Y."/>
            <person name="Fujitani Y."/>
            <person name="Takami H."/>
            <person name="Hayashi T."/>
            <person name="Sahin N."/>
            <person name="Tani A."/>
        </authorList>
    </citation>
    <scope>NUCLEOTIDE SEQUENCE</scope>
    <source>
        <strain evidence="2">KCTC 52305</strain>
    </source>
</reference>
<gene>
    <name evidence="2" type="ORF">OPKNFCMD_3905</name>
</gene>
<dbReference type="InterPro" id="IPR016181">
    <property type="entry name" value="Acyl_CoA_acyltransferase"/>
</dbReference>
<feature type="compositionally biased region" description="Low complexity" evidence="1">
    <location>
        <begin position="13"/>
        <end position="23"/>
    </location>
</feature>
<evidence type="ECO:0000313" key="3">
    <source>
        <dbReference type="Proteomes" id="UP001055167"/>
    </source>
</evidence>
<accession>A0ABQ4R0S1</accession>
<organism evidence="2 3">
    <name type="scientific">Methylobacterium crusticola</name>
    <dbReference type="NCBI Taxonomy" id="1697972"/>
    <lineage>
        <taxon>Bacteria</taxon>
        <taxon>Pseudomonadati</taxon>
        <taxon>Pseudomonadota</taxon>
        <taxon>Alphaproteobacteria</taxon>
        <taxon>Hyphomicrobiales</taxon>
        <taxon>Methylobacteriaceae</taxon>
        <taxon>Methylobacterium</taxon>
    </lineage>
</organism>
<comment type="caution">
    <text evidence="2">The sequence shown here is derived from an EMBL/GenBank/DDBJ whole genome shotgun (WGS) entry which is preliminary data.</text>
</comment>
<protein>
    <recommendedName>
        <fullName evidence="4">GNAT family N-acetyltransferase</fullName>
    </recommendedName>
</protein>
<name>A0ABQ4R0S1_9HYPH</name>
<evidence type="ECO:0000313" key="2">
    <source>
        <dbReference type="EMBL" id="GJD51153.1"/>
    </source>
</evidence>
<keyword evidence="3" id="KW-1185">Reference proteome</keyword>
<dbReference type="Proteomes" id="UP001055167">
    <property type="component" value="Unassembled WGS sequence"/>
</dbReference>
<dbReference type="SUPFAM" id="SSF55729">
    <property type="entry name" value="Acyl-CoA N-acyltransferases (Nat)"/>
    <property type="match status" value="1"/>
</dbReference>
<feature type="compositionally biased region" description="Pro residues" evidence="1">
    <location>
        <begin position="1"/>
        <end position="12"/>
    </location>
</feature>
<proteinExistence type="predicted"/>
<feature type="region of interest" description="Disordered" evidence="1">
    <location>
        <begin position="1"/>
        <end position="23"/>
    </location>
</feature>
<evidence type="ECO:0008006" key="4">
    <source>
        <dbReference type="Google" id="ProtNLM"/>
    </source>
</evidence>
<dbReference type="Gene3D" id="3.40.630.30">
    <property type="match status" value="1"/>
</dbReference>
<dbReference type="RefSeq" id="WP_128566264.1">
    <property type="nucleotide sequence ID" value="NZ_BPQH01000012.1"/>
</dbReference>
<sequence length="227" mass="24279">MPTLPLPLPQPLGPARARAEAGPARGLRTAWLRERRTDIGLRRDLHVPHPSPEAAIPISVREAIASDASAQMFSIYQPGLTPEEREAIALRRAQLRAGIATGFVAIDGRSGAPCHVQWLLGADQNAEIQALGAYPLLEPGEALLAGAYTPVAYRGLGIGAAATALIAKRGLNRGARHILTFAGGQALRECERAGFRPVLERRIDSWWFGLRPRATFAALPDAGAPSR</sequence>